<dbReference type="InterPro" id="IPR036397">
    <property type="entry name" value="RNaseH_sf"/>
</dbReference>
<reference evidence="3" key="1">
    <citation type="submission" date="2020-06" db="EMBL/GenBank/DDBJ databases">
        <authorList>
            <consortium name="Plant Systems Biology data submission"/>
        </authorList>
    </citation>
    <scope>NUCLEOTIDE SEQUENCE</scope>
    <source>
        <strain evidence="3">D6</strain>
    </source>
</reference>
<dbReference type="PROSITE" id="PS50994">
    <property type="entry name" value="INTEGRASE"/>
    <property type="match status" value="1"/>
</dbReference>
<evidence type="ECO:0000313" key="3">
    <source>
        <dbReference type="EMBL" id="CAB9504666.1"/>
    </source>
</evidence>
<dbReference type="AlphaFoldDB" id="A0A9N8DLW8"/>
<feature type="region of interest" description="Disordered" evidence="1">
    <location>
        <begin position="1"/>
        <end position="20"/>
    </location>
</feature>
<dbReference type="GO" id="GO:0015074">
    <property type="term" value="P:DNA integration"/>
    <property type="evidence" value="ECO:0007669"/>
    <property type="project" value="InterPro"/>
</dbReference>
<dbReference type="Proteomes" id="UP001153069">
    <property type="component" value="Unassembled WGS sequence"/>
</dbReference>
<dbReference type="GO" id="GO:0003676">
    <property type="term" value="F:nucleic acid binding"/>
    <property type="evidence" value="ECO:0007669"/>
    <property type="project" value="InterPro"/>
</dbReference>
<evidence type="ECO:0000259" key="2">
    <source>
        <dbReference type="PROSITE" id="PS50994"/>
    </source>
</evidence>
<dbReference type="EMBL" id="CAICTM010000203">
    <property type="protein sequence ID" value="CAB9504666.1"/>
    <property type="molecule type" value="Genomic_DNA"/>
</dbReference>
<gene>
    <name evidence="3" type="ORF">SEMRO_204_G086000.1</name>
</gene>
<keyword evidence="4" id="KW-1185">Reference proteome</keyword>
<proteinExistence type="predicted"/>
<evidence type="ECO:0000313" key="4">
    <source>
        <dbReference type="Proteomes" id="UP001153069"/>
    </source>
</evidence>
<dbReference type="Gene3D" id="3.30.420.10">
    <property type="entry name" value="Ribonuclease H-like superfamily/Ribonuclease H"/>
    <property type="match status" value="1"/>
</dbReference>
<dbReference type="InterPro" id="IPR001584">
    <property type="entry name" value="Integrase_cat-core"/>
</dbReference>
<feature type="domain" description="Integrase catalytic" evidence="2">
    <location>
        <begin position="469"/>
        <end position="635"/>
    </location>
</feature>
<comment type="caution">
    <text evidence="3">The sequence shown here is derived from an EMBL/GenBank/DDBJ whole genome shotgun (WGS) entry which is preliminary data.</text>
</comment>
<dbReference type="InterPro" id="IPR012337">
    <property type="entry name" value="RNaseH-like_sf"/>
</dbReference>
<evidence type="ECO:0000256" key="1">
    <source>
        <dbReference type="SAM" id="MobiDB-lite"/>
    </source>
</evidence>
<protein>
    <submittedName>
        <fullName evidence="3">Retrotransposon protein</fullName>
    </submittedName>
</protein>
<name>A0A9N8DLW8_9STRA</name>
<sequence length="749" mass="85919">MMRRVPDATGNIVSDSSEDEDTPTLRVIQIDTIPYRLLHGESLYVQIQDLRTNAINNIPVSWAKNRHKILLANYVTKNYRYEEAPNKSIRSLIIWALDVTNPRRANMMHQTDTDAISTQEEYVHKIKAIYPVCCDLSDPTKSDLQVVIQHLTTKDDEWMSVKAAKLVYTHILAKYVTDNYLYHEASTPLMKDLILWAIGQTKQDHITSSVRNNNMTTTKYYDPWTAAKLFAKLSKTKDDIYSDMYTDSGADTCSIGGKAWIIDTPSGRTVNVAGWDEGTGAIREGVMISGGVTATDLPSGETILLRVNEATVLDNANSLLSNIQARSYETFIDDKPRKHGGTSYVGKQEYVIPLELRGGLMAMKIRRPTQTELQTCNTVELTDSKPWHPELQNDDPVTEQDYDNMLDHFDENQAQLQNNLKQTTPAKPTTDIIKKYFLHPDDKAAVETANHTTCYGEINHRVPMRDHQKSRNPILQRRRFDETYATDTWFSTATSYEGYNCAQYFHGTKSLMSHTYGLKKETDGPDALLELFRDEGVPPSLLRDNSKMQTSELWNDYLRRYWVKDLFTEPHHPHQNPAERDIGDMKEKLEKLFISTGCEPESWFRAACHVADLRNHTAREKLGYRTPKEFRDGNTPDISGLLRFQFWELVYYKDPDHGFPSKGGNEKLGRWMGRALNYGDTMCYLILTQDTKQLIVRSMVRSTNDIRPNVAFQDLLEAEKKADQERRDDPIFPLSFMRQGRKKSMIMAT</sequence>
<accession>A0A9N8DLW8</accession>
<dbReference type="OrthoDB" id="45693at2759"/>
<organism evidence="3 4">
    <name type="scientific">Seminavis robusta</name>
    <dbReference type="NCBI Taxonomy" id="568900"/>
    <lineage>
        <taxon>Eukaryota</taxon>
        <taxon>Sar</taxon>
        <taxon>Stramenopiles</taxon>
        <taxon>Ochrophyta</taxon>
        <taxon>Bacillariophyta</taxon>
        <taxon>Bacillariophyceae</taxon>
        <taxon>Bacillariophycidae</taxon>
        <taxon>Naviculales</taxon>
        <taxon>Naviculaceae</taxon>
        <taxon>Seminavis</taxon>
    </lineage>
</organism>
<dbReference type="SUPFAM" id="SSF53098">
    <property type="entry name" value="Ribonuclease H-like"/>
    <property type="match status" value="1"/>
</dbReference>